<dbReference type="AlphaFoldDB" id="A0ABC8RLE1"/>
<protein>
    <recommendedName>
        <fullName evidence="3">DUF913 domain-containing protein</fullName>
    </recommendedName>
</protein>
<reference evidence="1 2" key="1">
    <citation type="submission" date="2024-02" db="EMBL/GenBank/DDBJ databases">
        <authorList>
            <person name="Vignale AGUSTIN F."/>
            <person name="Sosa J E."/>
            <person name="Modenutti C."/>
        </authorList>
    </citation>
    <scope>NUCLEOTIDE SEQUENCE [LARGE SCALE GENOMIC DNA]</scope>
</reference>
<comment type="caution">
    <text evidence="1">The sequence shown here is derived from an EMBL/GenBank/DDBJ whole genome shotgun (WGS) entry which is preliminary data.</text>
</comment>
<evidence type="ECO:0008006" key="3">
    <source>
        <dbReference type="Google" id="ProtNLM"/>
    </source>
</evidence>
<name>A0ABC8RLE1_9AQUA</name>
<organism evidence="1 2">
    <name type="scientific">Ilex paraguariensis</name>
    <name type="common">yerba mate</name>
    <dbReference type="NCBI Taxonomy" id="185542"/>
    <lineage>
        <taxon>Eukaryota</taxon>
        <taxon>Viridiplantae</taxon>
        <taxon>Streptophyta</taxon>
        <taxon>Embryophyta</taxon>
        <taxon>Tracheophyta</taxon>
        <taxon>Spermatophyta</taxon>
        <taxon>Magnoliopsida</taxon>
        <taxon>eudicotyledons</taxon>
        <taxon>Gunneridae</taxon>
        <taxon>Pentapetalae</taxon>
        <taxon>asterids</taxon>
        <taxon>campanulids</taxon>
        <taxon>Aquifoliales</taxon>
        <taxon>Aquifoliaceae</taxon>
        <taxon>Ilex</taxon>
    </lineage>
</organism>
<sequence length="177" mass="19007">MDDAMLSESPLPDDILQPLLTASSSSIIDKSLEHLIQIARDADGHSDLASKNILNAVLQLCHDRIRHLTVSNVFAAFVLGIFRSAVGDINFVPRGKSGLPTGSTAIDALGYLITILRDIRATDGIGGFKEEGTEGVVDLQSSGLLELLLSLILELEPPEIIRKAMKLSDNKEGSSPY</sequence>
<dbReference type="PANTHER" id="PTHR13255:SF0">
    <property type="entry name" value="ATAXIN-10"/>
    <property type="match status" value="1"/>
</dbReference>
<dbReference type="InterPro" id="IPR051374">
    <property type="entry name" value="Ataxin-10/CTR86_families"/>
</dbReference>
<evidence type="ECO:0000313" key="1">
    <source>
        <dbReference type="EMBL" id="CAK9145788.1"/>
    </source>
</evidence>
<dbReference type="Proteomes" id="UP001642360">
    <property type="component" value="Unassembled WGS sequence"/>
</dbReference>
<accession>A0ABC8RLE1</accession>
<dbReference type="PANTHER" id="PTHR13255">
    <property type="entry name" value="ATAXIN-10"/>
    <property type="match status" value="1"/>
</dbReference>
<dbReference type="EMBL" id="CAUOFW020001503">
    <property type="protein sequence ID" value="CAK9145788.1"/>
    <property type="molecule type" value="Genomic_DNA"/>
</dbReference>
<keyword evidence="2" id="KW-1185">Reference proteome</keyword>
<gene>
    <name evidence="1" type="ORF">ILEXP_LOCUS13610</name>
</gene>
<proteinExistence type="predicted"/>
<evidence type="ECO:0000313" key="2">
    <source>
        <dbReference type="Proteomes" id="UP001642360"/>
    </source>
</evidence>